<proteinExistence type="predicted"/>
<accession>A0A7L9J572</accession>
<organism evidence="1 2">
    <name type="scientific">Janibacter indicus</name>
    <dbReference type="NCBI Taxonomy" id="857417"/>
    <lineage>
        <taxon>Bacteria</taxon>
        <taxon>Bacillati</taxon>
        <taxon>Actinomycetota</taxon>
        <taxon>Actinomycetes</taxon>
        <taxon>Micrococcales</taxon>
        <taxon>Intrasporangiaceae</taxon>
        <taxon>Janibacter</taxon>
    </lineage>
</organism>
<dbReference type="EMBL" id="CP062789">
    <property type="protein sequence ID" value="QOK24392.1"/>
    <property type="molecule type" value="Genomic_DNA"/>
</dbReference>
<protein>
    <submittedName>
        <fullName evidence="1">Uncharacterized protein</fullName>
    </submittedName>
</protein>
<sequence>MEEDADAFEVQEVLRVRQVIFPKRRSAGDWTELRARSEKKDLWVEPQWHGRSELGPWVTGDGQRVVDVIADGHCASLPCDVCFEQSPDCQGTRRGDILWIGGLPIGIVSSRFIRELHKLDVAGWSTYPVAIKDTAGQEIEGYHGLVADVTGNSELVSGAWKSGRQMPVYLATDRVAGALLAAGVDGLDFSTATKRLPRR</sequence>
<dbReference type="RefSeq" id="WP_192912161.1">
    <property type="nucleotide sequence ID" value="NZ_CP062789.1"/>
</dbReference>
<gene>
    <name evidence="1" type="ORF">IGS73_08755</name>
</gene>
<name>A0A7L9J572_9MICO</name>
<dbReference type="AlphaFoldDB" id="A0A7L9J572"/>
<evidence type="ECO:0000313" key="2">
    <source>
        <dbReference type="Proteomes" id="UP000593998"/>
    </source>
</evidence>
<reference evidence="1 2" key="1">
    <citation type="submission" date="2020-10" db="EMBL/GenBank/DDBJ databases">
        <title>Janibacter indicus TT2 genome sequence.</title>
        <authorList>
            <person name="Lee K."/>
            <person name="Ganzorig M."/>
        </authorList>
    </citation>
    <scope>NUCLEOTIDE SEQUENCE [LARGE SCALE GENOMIC DNA]</scope>
    <source>
        <strain evidence="1 2">TT2</strain>
    </source>
</reference>
<dbReference type="Proteomes" id="UP000593998">
    <property type="component" value="Chromosome"/>
</dbReference>
<evidence type="ECO:0000313" key="1">
    <source>
        <dbReference type="EMBL" id="QOK24392.1"/>
    </source>
</evidence>